<dbReference type="EMBL" id="JANVFU010000004">
    <property type="protein sequence ID" value="KAJ3746054.1"/>
    <property type="molecule type" value="Genomic_DNA"/>
</dbReference>
<name>A0A9W8P318_9AGAR</name>
<reference evidence="1 2" key="1">
    <citation type="journal article" date="2023" name="Proc. Natl. Acad. Sci. U.S.A.">
        <title>A global phylogenomic analysis of the shiitake genus Lentinula.</title>
        <authorList>
            <person name="Sierra-Patev S."/>
            <person name="Min B."/>
            <person name="Naranjo-Ortiz M."/>
            <person name="Looney B."/>
            <person name="Konkel Z."/>
            <person name="Slot J.C."/>
            <person name="Sakamoto Y."/>
            <person name="Steenwyk J.L."/>
            <person name="Rokas A."/>
            <person name="Carro J."/>
            <person name="Camarero S."/>
            <person name="Ferreira P."/>
            <person name="Molpeceres G."/>
            <person name="Ruiz-Duenas F.J."/>
            <person name="Serrano A."/>
            <person name="Henrissat B."/>
            <person name="Drula E."/>
            <person name="Hughes K.W."/>
            <person name="Mata J.L."/>
            <person name="Ishikawa N.K."/>
            <person name="Vargas-Isla R."/>
            <person name="Ushijima S."/>
            <person name="Smith C.A."/>
            <person name="Donoghue J."/>
            <person name="Ahrendt S."/>
            <person name="Andreopoulos W."/>
            <person name="He G."/>
            <person name="LaButti K."/>
            <person name="Lipzen A."/>
            <person name="Ng V."/>
            <person name="Riley R."/>
            <person name="Sandor L."/>
            <person name="Barry K."/>
            <person name="Martinez A.T."/>
            <person name="Xiao Y."/>
            <person name="Gibbons J.G."/>
            <person name="Terashima K."/>
            <person name="Grigoriev I.V."/>
            <person name="Hibbett D."/>
        </authorList>
    </citation>
    <scope>NUCLEOTIDE SEQUENCE [LARGE SCALE GENOMIC DNA]</scope>
    <source>
        <strain evidence="1 2">TFB7810</strain>
    </source>
</reference>
<protein>
    <submittedName>
        <fullName evidence="1">Uncharacterized protein</fullName>
    </submittedName>
</protein>
<proteinExistence type="predicted"/>
<feature type="non-terminal residue" evidence="1">
    <location>
        <position position="1"/>
    </location>
</feature>
<evidence type="ECO:0000313" key="1">
    <source>
        <dbReference type="EMBL" id="KAJ3746054.1"/>
    </source>
</evidence>
<feature type="non-terminal residue" evidence="1">
    <location>
        <position position="78"/>
    </location>
</feature>
<dbReference type="Proteomes" id="UP001142393">
    <property type="component" value="Unassembled WGS sequence"/>
</dbReference>
<keyword evidence="2" id="KW-1185">Reference proteome</keyword>
<comment type="caution">
    <text evidence="1">The sequence shown here is derived from an EMBL/GenBank/DDBJ whole genome shotgun (WGS) entry which is preliminary data.</text>
</comment>
<gene>
    <name evidence="1" type="ORF">DFH05DRAFT_1385263</name>
</gene>
<accession>A0A9W8P318</accession>
<organism evidence="1 2">
    <name type="scientific">Lentinula detonsa</name>
    <dbReference type="NCBI Taxonomy" id="2804962"/>
    <lineage>
        <taxon>Eukaryota</taxon>
        <taxon>Fungi</taxon>
        <taxon>Dikarya</taxon>
        <taxon>Basidiomycota</taxon>
        <taxon>Agaricomycotina</taxon>
        <taxon>Agaricomycetes</taxon>
        <taxon>Agaricomycetidae</taxon>
        <taxon>Agaricales</taxon>
        <taxon>Marasmiineae</taxon>
        <taxon>Omphalotaceae</taxon>
        <taxon>Lentinula</taxon>
    </lineage>
</organism>
<evidence type="ECO:0000313" key="2">
    <source>
        <dbReference type="Proteomes" id="UP001142393"/>
    </source>
</evidence>
<dbReference type="AlphaFoldDB" id="A0A9W8P318"/>
<sequence length="78" mass="9188">LVDDDSPECTWHWHPTAGNVLRTEPTVHDRWKSLFVGKCSEAAESYKPFNSRLEWEMAQWMVKEKVSQKAFDRLLKIP</sequence>